<dbReference type="Proteomes" id="UP000077521">
    <property type="component" value="Unassembled WGS sequence"/>
</dbReference>
<proteinExistence type="predicted"/>
<comment type="caution">
    <text evidence="2">The sequence shown here is derived from an EMBL/GenBank/DDBJ whole genome shotgun (WGS) entry which is preliminary data.</text>
</comment>
<dbReference type="Gene3D" id="2.60.200.40">
    <property type="match status" value="1"/>
</dbReference>
<name>A0A177T069_9BASI</name>
<evidence type="ECO:0000313" key="3">
    <source>
        <dbReference type="Proteomes" id="UP000077521"/>
    </source>
</evidence>
<feature type="compositionally biased region" description="Polar residues" evidence="1">
    <location>
        <begin position="56"/>
        <end position="83"/>
    </location>
</feature>
<feature type="compositionally biased region" description="Low complexity" evidence="1">
    <location>
        <begin position="44"/>
        <end position="55"/>
    </location>
</feature>
<evidence type="ECO:0000313" key="2">
    <source>
        <dbReference type="EMBL" id="KAE8237577.1"/>
    </source>
</evidence>
<feature type="region of interest" description="Disordered" evidence="1">
    <location>
        <begin position="1"/>
        <end position="83"/>
    </location>
</feature>
<dbReference type="EMBL" id="LWDF02001731">
    <property type="protein sequence ID" value="KAE8237577.1"/>
    <property type="molecule type" value="Genomic_DNA"/>
</dbReference>
<gene>
    <name evidence="2" type="ORF">A4X13_0g8732</name>
</gene>
<organism evidence="2 3">
    <name type="scientific">Tilletia indica</name>
    <dbReference type="NCBI Taxonomy" id="43049"/>
    <lineage>
        <taxon>Eukaryota</taxon>
        <taxon>Fungi</taxon>
        <taxon>Dikarya</taxon>
        <taxon>Basidiomycota</taxon>
        <taxon>Ustilaginomycotina</taxon>
        <taxon>Exobasidiomycetes</taxon>
        <taxon>Tilletiales</taxon>
        <taxon>Tilletiaceae</taxon>
        <taxon>Tilletia</taxon>
    </lineage>
</organism>
<keyword evidence="3" id="KW-1185">Reference proteome</keyword>
<accession>A0A177T069</accession>
<reference evidence="2" key="1">
    <citation type="submission" date="2016-04" db="EMBL/GenBank/DDBJ databases">
        <authorList>
            <person name="Nguyen H.D."/>
            <person name="Samba Siva P."/>
            <person name="Cullis J."/>
            <person name="Levesque C.A."/>
            <person name="Hambleton S."/>
        </authorList>
    </citation>
    <scope>NUCLEOTIDE SEQUENCE</scope>
    <source>
        <strain evidence="2">DAOMC 236416</strain>
    </source>
</reference>
<reference evidence="2" key="2">
    <citation type="journal article" date="2019" name="IMA Fungus">
        <title>Genome sequencing and comparison of five Tilletia species to identify candidate genes for the detection of regulated species infecting wheat.</title>
        <authorList>
            <person name="Nguyen H.D.T."/>
            <person name="Sultana T."/>
            <person name="Kesanakurti P."/>
            <person name="Hambleton S."/>
        </authorList>
    </citation>
    <scope>NUCLEOTIDE SEQUENCE</scope>
    <source>
        <strain evidence="2">DAOMC 236416</strain>
    </source>
</reference>
<evidence type="ECO:0000256" key="1">
    <source>
        <dbReference type="SAM" id="MobiDB-lite"/>
    </source>
</evidence>
<sequence length="221" mass="23806">MVSLTSAGIRFRTPHSAKLPMQRRGSSHASIASESGADAGADPRSAVRSRSGRSSTPFQSAIAGTSTHLPPSNQLPGTTMLSPSMISTSLPPLSLIAPDGPPLPAFNLYDHSWPIPALHDPFNASTTTTSDSAPSSSGTDWARLSQGVSALYAGKMPFVSRDLMQFPFFYPNDGTIDLALLLQSRSSSNPRVGSGSSVRSRRRRMGRWCMIGMWGMRKWRR</sequence>
<protein>
    <submittedName>
        <fullName evidence="2">Uncharacterized protein</fullName>
    </submittedName>
</protein>
<dbReference type="AlphaFoldDB" id="A0A177T069"/>